<sequence>MCSSYQRLLMQAWALSGCTGGGRLKRYQGTAAGEEGVIEGAAWHPDPASNSINVGATRWEDLSAILHTTRPLEQAMSAAGGSRRLGVIMVLVKPTVMAQEMLASG</sequence>
<gene>
    <name evidence="1" type="ORF">GGP41_003097</name>
</gene>
<dbReference type="Proteomes" id="UP000624244">
    <property type="component" value="Unassembled WGS sequence"/>
</dbReference>
<reference evidence="1" key="1">
    <citation type="submission" date="2019-11" db="EMBL/GenBank/DDBJ databases">
        <title>Bipolaris sorokiniana Genome sequencing.</title>
        <authorList>
            <person name="Wang H."/>
        </authorList>
    </citation>
    <scope>NUCLEOTIDE SEQUENCE</scope>
</reference>
<proteinExistence type="predicted"/>
<dbReference type="AlphaFoldDB" id="A0A8H6DRL1"/>
<evidence type="ECO:0000313" key="1">
    <source>
        <dbReference type="EMBL" id="KAF5845549.1"/>
    </source>
</evidence>
<protein>
    <submittedName>
        <fullName evidence="1">Uncharacterized protein</fullName>
    </submittedName>
</protein>
<dbReference type="EMBL" id="WNKQ01000019">
    <property type="protein sequence ID" value="KAF5845549.1"/>
    <property type="molecule type" value="Genomic_DNA"/>
</dbReference>
<accession>A0A8H6DRL1</accession>
<comment type="caution">
    <text evidence="1">The sequence shown here is derived from an EMBL/GenBank/DDBJ whole genome shotgun (WGS) entry which is preliminary data.</text>
</comment>
<organism evidence="1 2">
    <name type="scientific">Cochliobolus sativus</name>
    <name type="common">Common root rot and spot blotch fungus</name>
    <name type="synonym">Bipolaris sorokiniana</name>
    <dbReference type="NCBI Taxonomy" id="45130"/>
    <lineage>
        <taxon>Eukaryota</taxon>
        <taxon>Fungi</taxon>
        <taxon>Dikarya</taxon>
        <taxon>Ascomycota</taxon>
        <taxon>Pezizomycotina</taxon>
        <taxon>Dothideomycetes</taxon>
        <taxon>Pleosporomycetidae</taxon>
        <taxon>Pleosporales</taxon>
        <taxon>Pleosporineae</taxon>
        <taxon>Pleosporaceae</taxon>
        <taxon>Bipolaris</taxon>
    </lineage>
</organism>
<name>A0A8H6DRL1_COCSA</name>
<dbReference type="PROSITE" id="PS51257">
    <property type="entry name" value="PROKAR_LIPOPROTEIN"/>
    <property type="match status" value="1"/>
</dbReference>
<evidence type="ECO:0000313" key="2">
    <source>
        <dbReference type="Proteomes" id="UP000624244"/>
    </source>
</evidence>